<organism evidence="1 2">
    <name type="scientific">Achlya hypogyna</name>
    <name type="common">Oomycete</name>
    <name type="synonym">Protoachlya hypogyna</name>
    <dbReference type="NCBI Taxonomy" id="1202772"/>
    <lineage>
        <taxon>Eukaryota</taxon>
        <taxon>Sar</taxon>
        <taxon>Stramenopiles</taxon>
        <taxon>Oomycota</taxon>
        <taxon>Saprolegniomycetes</taxon>
        <taxon>Saprolegniales</taxon>
        <taxon>Achlyaceae</taxon>
        <taxon>Achlya</taxon>
    </lineage>
</organism>
<reference evidence="1 2" key="1">
    <citation type="journal article" date="2014" name="Genome Biol. Evol.">
        <title>The secreted proteins of Achlya hypogyna and Thraustotheca clavata identify the ancestral oomycete secretome and reveal gene acquisitions by horizontal gene transfer.</title>
        <authorList>
            <person name="Misner I."/>
            <person name="Blouin N."/>
            <person name="Leonard G."/>
            <person name="Richards T.A."/>
            <person name="Lane C.E."/>
        </authorList>
    </citation>
    <scope>NUCLEOTIDE SEQUENCE [LARGE SCALE GENOMIC DNA]</scope>
    <source>
        <strain evidence="1 2">ATCC 48635</strain>
    </source>
</reference>
<accession>A0A1V9YHF6</accession>
<dbReference type="Proteomes" id="UP000243579">
    <property type="component" value="Unassembled WGS sequence"/>
</dbReference>
<keyword evidence="2" id="KW-1185">Reference proteome</keyword>
<evidence type="ECO:0000313" key="2">
    <source>
        <dbReference type="Proteomes" id="UP000243579"/>
    </source>
</evidence>
<proteinExistence type="predicted"/>
<dbReference type="OrthoDB" id="61155at2759"/>
<protein>
    <submittedName>
        <fullName evidence="1">Uncharacterized protein</fullName>
    </submittedName>
</protein>
<comment type="caution">
    <text evidence="1">The sequence shown here is derived from an EMBL/GenBank/DDBJ whole genome shotgun (WGS) entry which is preliminary data.</text>
</comment>
<name>A0A1V9YHF6_ACHHY</name>
<dbReference type="EMBL" id="JNBR01001820">
    <property type="protein sequence ID" value="OQR85097.1"/>
    <property type="molecule type" value="Genomic_DNA"/>
</dbReference>
<dbReference type="AlphaFoldDB" id="A0A1V9YHF6"/>
<evidence type="ECO:0000313" key="1">
    <source>
        <dbReference type="EMBL" id="OQR85097.1"/>
    </source>
</evidence>
<gene>
    <name evidence="1" type="ORF">ACHHYP_12280</name>
</gene>
<sequence length="270" mass="29285">MCTDEHATPLTTQRAVVLYLSAKTVTSQRGSPAARYDLPSVRAFLDAVAACGCSAGVAATTAKDDDDEWDLISFKTLLGVTGWMAGPSMLQQHNVPHTVLTTMPSVVDQLRGVASVEHVMADDMPARVHALASTPGRSLTLIHVSVDDYSAALDGTLLALLAERRDTFFGVFLETPKQSLPSDQRYEARTLFPLPKQSWAKQRNEYITKPVESQRALAYAFYAQDQVRPDGLSSFNVPAMLSSGGYGILRIDAALAEVVFRLGYSPKYGA</sequence>